<gene>
    <name evidence="2" type="ORF">GWC95_05340</name>
</gene>
<feature type="domain" description="DUF305" evidence="1">
    <location>
        <begin position="58"/>
        <end position="199"/>
    </location>
</feature>
<sequence>MKKQHFFTAASIFALFALSCSKNENGLKLQAHNENRMMDSMHSMMARMDAMTPTNDPEIDFVKMMIMHHQGAINMAGIELQSGTSDTLKKTAQKIITAQQMEIQQLNLILASLSNDNTDPSFTAEQKENMMKGAKVADIQVITGDIDNDFATLMIVHHQGALDNASAYLHHGNHSQLKQIATNIMSSQPKEIQELSNWLVSNRR</sequence>
<dbReference type="InterPro" id="IPR005183">
    <property type="entry name" value="DUF305_CopM-like"/>
</dbReference>
<proteinExistence type="predicted"/>
<comment type="caution">
    <text evidence="2">The sequence shown here is derived from an EMBL/GenBank/DDBJ whole genome shotgun (WGS) entry which is preliminary data.</text>
</comment>
<evidence type="ECO:0000259" key="1">
    <source>
        <dbReference type="Pfam" id="PF03713"/>
    </source>
</evidence>
<dbReference type="Pfam" id="PF03713">
    <property type="entry name" value="DUF305"/>
    <property type="match status" value="1"/>
</dbReference>
<dbReference type="RefSeq" id="WP_161817664.1">
    <property type="nucleotide sequence ID" value="NZ_JAACJS010000006.1"/>
</dbReference>
<dbReference type="Gene3D" id="1.20.1260.10">
    <property type="match status" value="2"/>
</dbReference>
<accession>A0ABW9ZS40</accession>
<dbReference type="PROSITE" id="PS51257">
    <property type="entry name" value="PROKAR_LIPOPROTEIN"/>
    <property type="match status" value="1"/>
</dbReference>
<organism evidence="2 3">
    <name type="scientific">Sediminibacterium roseum</name>
    <dbReference type="NCBI Taxonomy" id="1978412"/>
    <lineage>
        <taxon>Bacteria</taxon>
        <taxon>Pseudomonadati</taxon>
        <taxon>Bacteroidota</taxon>
        <taxon>Chitinophagia</taxon>
        <taxon>Chitinophagales</taxon>
        <taxon>Chitinophagaceae</taxon>
        <taxon>Sediminibacterium</taxon>
    </lineage>
</organism>
<name>A0ABW9ZS40_9BACT</name>
<reference evidence="2 3" key="1">
    <citation type="submission" date="2020-01" db="EMBL/GenBank/DDBJ databases">
        <title>Genome analysis.</title>
        <authorList>
            <person name="Wu S."/>
            <person name="Wang G."/>
        </authorList>
    </citation>
    <scope>NUCLEOTIDE SEQUENCE [LARGE SCALE GENOMIC DNA]</scope>
    <source>
        <strain evidence="2 3">SYL130</strain>
    </source>
</reference>
<keyword evidence="3" id="KW-1185">Reference proteome</keyword>
<dbReference type="InterPro" id="IPR012347">
    <property type="entry name" value="Ferritin-like"/>
</dbReference>
<dbReference type="EMBL" id="JAACJS010000006">
    <property type="protein sequence ID" value="NCI49335.1"/>
    <property type="molecule type" value="Genomic_DNA"/>
</dbReference>
<dbReference type="PANTHER" id="PTHR36933">
    <property type="entry name" value="SLL0788 PROTEIN"/>
    <property type="match status" value="1"/>
</dbReference>
<protein>
    <submittedName>
        <fullName evidence="2">DUF305 domain-containing protein</fullName>
    </submittedName>
</protein>
<dbReference type="Proteomes" id="UP000753802">
    <property type="component" value="Unassembled WGS sequence"/>
</dbReference>
<evidence type="ECO:0000313" key="2">
    <source>
        <dbReference type="EMBL" id="NCI49335.1"/>
    </source>
</evidence>
<dbReference type="PANTHER" id="PTHR36933:SF1">
    <property type="entry name" value="SLL0788 PROTEIN"/>
    <property type="match status" value="1"/>
</dbReference>
<evidence type="ECO:0000313" key="3">
    <source>
        <dbReference type="Proteomes" id="UP000753802"/>
    </source>
</evidence>